<dbReference type="SUPFAM" id="SSF56112">
    <property type="entry name" value="Protein kinase-like (PK-like)"/>
    <property type="match status" value="1"/>
</dbReference>
<dbReference type="AlphaFoldDB" id="A0A2B7XSH7"/>
<feature type="coiled-coil region" evidence="1">
    <location>
        <begin position="164"/>
        <end position="191"/>
    </location>
</feature>
<reference evidence="4 5" key="1">
    <citation type="submission" date="2017-10" db="EMBL/GenBank/DDBJ databases">
        <title>Comparative genomics in systemic dimorphic fungi from Ajellomycetaceae.</title>
        <authorList>
            <person name="Munoz J.F."/>
            <person name="Mcewen J.G."/>
            <person name="Clay O.K."/>
            <person name="Cuomo C.A."/>
        </authorList>
    </citation>
    <scope>NUCLEOTIDE SEQUENCE [LARGE SCALE GENOMIC DNA]</scope>
    <source>
        <strain evidence="4 5">UAMH5409</strain>
    </source>
</reference>
<dbReference type="InterPro" id="IPR011009">
    <property type="entry name" value="Kinase-like_dom_sf"/>
</dbReference>
<feature type="domain" description="Prion-inhibition and propagation HeLo" evidence="3">
    <location>
        <begin position="21"/>
        <end position="215"/>
    </location>
</feature>
<proteinExistence type="predicted"/>
<dbReference type="PANTHER" id="PTHR37542:SF3">
    <property type="entry name" value="PRION-INHIBITION AND PROPAGATION HELO DOMAIN-CONTAINING PROTEIN"/>
    <property type="match status" value="1"/>
</dbReference>
<dbReference type="STRING" id="1447875.A0A2B7XSH7"/>
<evidence type="ECO:0000259" key="3">
    <source>
        <dbReference type="Pfam" id="PF14479"/>
    </source>
</evidence>
<dbReference type="Pfam" id="PF14479">
    <property type="entry name" value="HeLo"/>
    <property type="match status" value="1"/>
</dbReference>
<protein>
    <recommendedName>
        <fullName evidence="3">Prion-inhibition and propagation HeLo domain-containing protein</fullName>
    </recommendedName>
</protein>
<keyword evidence="5" id="KW-1185">Reference proteome</keyword>
<accession>A0A2B7XSH7</accession>
<evidence type="ECO:0000256" key="1">
    <source>
        <dbReference type="SAM" id="Coils"/>
    </source>
</evidence>
<feature type="region of interest" description="Disordered" evidence="2">
    <location>
        <begin position="128"/>
        <end position="155"/>
    </location>
</feature>
<dbReference type="OrthoDB" id="1911848at2759"/>
<comment type="caution">
    <text evidence="4">The sequence shown here is derived from an EMBL/GenBank/DDBJ whole genome shotgun (WGS) entry which is preliminary data.</text>
</comment>
<evidence type="ECO:0000313" key="5">
    <source>
        <dbReference type="Proteomes" id="UP000223968"/>
    </source>
</evidence>
<keyword evidence="1" id="KW-0175">Coiled coil</keyword>
<dbReference type="Gene3D" id="1.20.120.1020">
    <property type="entry name" value="Prion-inhibition and propagation, HeLo domain"/>
    <property type="match status" value="1"/>
</dbReference>
<dbReference type="Gene3D" id="1.10.510.10">
    <property type="entry name" value="Transferase(Phosphotransferase) domain 1"/>
    <property type="match status" value="1"/>
</dbReference>
<dbReference type="InterPro" id="IPR038305">
    <property type="entry name" value="HeLo_sf"/>
</dbReference>
<organism evidence="4 5">
    <name type="scientific">Helicocarpus griseus UAMH5409</name>
    <dbReference type="NCBI Taxonomy" id="1447875"/>
    <lineage>
        <taxon>Eukaryota</taxon>
        <taxon>Fungi</taxon>
        <taxon>Dikarya</taxon>
        <taxon>Ascomycota</taxon>
        <taxon>Pezizomycotina</taxon>
        <taxon>Eurotiomycetes</taxon>
        <taxon>Eurotiomycetidae</taxon>
        <taxon>Onygenales</taxon>
        <taxon>Ajellomycetaceae</taxon>
        <taxon>Helicocarpus</taxon>
    </lineage>
</organism>
<dbReference type="EMBL" id="PDNB01000066">
    <property type="protein sequence ID" value="PGH11905.1"/>
    <property type="molecule type" value="Genomic_DNA"/>
</dbReference>
<evidence type="ECO:0000256" key="2">
    <source>
        <dbReference type="SAM" id="MobiDB-lite"/>
    </source>
</evidence>
<evidence type="ECO:0000313" key="4">
    <source>
        <dbReference type="EMBL" id="PGH11905.1"/>
    </source>
</evidence>
<dbReference type="Proteomes" id="UP000223968">
    <property type="component" value="Unassembled WGS sequence"/>
</dbReference>
<name>A0A2B7XSH7_9EURO</name>
<dbReference type="PANTHER" id="PTHR37542">
    <property type="entry name" value="HELO DOMAIN-CONTAINING PROTEIN-RELATED"/>
    <property type="match status" value="1"/>
</dbReference>
<gene>
    <name evidence="4" type="ORF">AJ79_04597</name>
</gene>
<sequence>MDLGSIIALTTIAYKGADLAWNVFQNTLRYSSDSEDLILQLELERFRFQTWARNAGLTEGELSAGLFPIYETVERNLRVIGELFENADHLREQYGLCASQSEVGEPDKVKRFITKMRRSIRASGIKLDVAGNNEDEDESKQQCHPEAGPRAGPGKRLWWGVRDRKQFKKLISDLESHVEKLNKLLTETQQRSVEEDRKRIDIVFVGNANDDTSLQLIREALGQEPETSSIRALVERKALSDGQSLSSRSSPRALTPLTLNDFCFPVGFQSQGRFMAKSTKSGEYVLLERKAYDRDISMQDKQVLAARLNRLVLLLSGVKSLEFRTPRAIGFVHDPGNLCWWIIFEFPGASITGAPRGTVSTQPVSLLALLESKLRPALQTRLHLASTLATTFSELYGSSWLHKNIRSENILFPYLYEKKQRNSNNKDEPSPLDNYTDIPSLLSSPLVAGFNYSRQETEAQTIDKNQFHDDIRPVIYRHPSYQGEAAQGYRIGYDVYSFGLVLAEIAWWVPLASFLDARASNGSVVTSQLSSSSPLLSSSSVLSQDRSLTSTSTTATTSPRLSSTMKRFHRPEALELQRRVCSRADRELAFRVGTTYFDVVKWCLGYADRHNDVDGTVINATAIVAPALDANAAAVEDCDDWHPALEFYNRVVVPLRRIANMD</sequence>
<dbReference type="InterPro" id="IPR029498">
    <property type="entry name" value="HeLo_dom"/>
</dbReference>